<dbReference type="PANTHER" id="PTHR11469:SF1">
    <property type="entry name" value="GLUCOSE-6-PHOSPHATE ISOMERASE"/>
    <property type="match status" value="1"/>
</dbReference>
<keyword evidence="4 7" id="KW-0324">Glycolysis</keyword>
<dbReference type="GO" id="GO:0051156">
    <property type="term" value="P:glucose 6-phosphate metabolic process"/>
    <property type="evidence" value="ECO:0007669"/>
    <property type="project" value="TreeGrafter"/>
</dbReference>
<comment type="similarity">
    <text evidence="2 7 8">Belongs to the GPI family.</text>
</comment>
<reference evidence="10" key="1">
    <citation type="submission" date="2021-03" db="EMBL/GenBank/DDBJ databases">
        <title>Ottowia sp. 27C isolated from the cloaca of a Giant Asian pond turtle (Heosemys grandis).</title>
        <authorList>
            <person name="Spergser J."/>
            <person name="Busse H.-J."/>
        </authorList>
    </citation>
    <scope>NUCLEOTIDE SEQUENCE</scope>
    <source>
        <strain evidence="10">27C</strain>
    </source>
</reference>
<dbReference type="PROSITE" id="PS51463">
    <property type="entry name" value="P_GLUCOSE_ISOMERASE_3"/>
    <property type="match status" value="1"/>
</dbReference>
<dbReference type="InterPro" id="IPR018189">
    <property type="entry name" value="Phosphoglucose_isomerase_CS"/>
</dbReference>
<feature type="active site" evidence="7">
    <location>
        <position position="500"/>
    </location>
</feature>
<dbReference type="GO" id="GO:0004347">
    <property type="term" value="F:glucose-6-phosphate isomerase activity"/>
    <property type="evidence" value="ECO:0007669"/>
    <property type="project" value="UniProtKB-UniRule"/>
</dbReference>
<feature type="active site" evidence="7">
    <location>
        <position position="391"/>
    </location>
</feature>
<dbReference type="GO" id="GO:0097367">
    <property type="term" value="F:carbohydrate derivative binding"/>
    <property type="evidence" value="ECO:0007669"/>
    <property type="project" value="InterPro"/>
</dbReference>
<evidence type="ECO:0000256" key="6">
    <source>
        <dbReference type="ARBA" id="ARBA00029321"/>
    </source>
</evidence>
<dbReference type="SUPFAM" id="SSF53697">
    <property type="entry name" value="SIS domain"/>
    <property type="match status" value="1"/>
</dbReference>
<dbReference type="PROSITE" id="PS00765">
    <property type="entry name" value="P_GLUCOSE_ISOMERASE_1"/>
    <property type="match status" value="1"/>
</dbReference>
<sequence length="533" mass="57421">MSWRDRPRCDETPAWALLQAHAQHHFSAAAGGDAFDLRRVFADDARRFDDFSAPAPHIFADLSKNLLDRDARALLVQLARECRLPEHCAAMLAGAPVNGTEGRAALHPLLRLPDSGDGKRDASQIARSTSADRQEMLIFSERIRNGDAFKDVVHIGIGGSDLGPRLAVQALAPHTLECTGARGPRLHFVANMDGHELDGVLARGLDAARTLFVIASKSFGTAETLLNARSATAWLRAQGVRDVAPHLVAVTARPDVARAFGVGRCLQFADGVGGRYSLWSAIGLPLAIALGADGFRALLAGAHAMDRHFADAPLESNLPVQLGLLDVWYRNFLNASSRCVAPYHHGLRRLPAYLQQLEMESNGKSVDARGRPLAVASAPVIWGEPGTNAQHAFFQMLHQGSDLVPVEFIVVSQPAHALAGHHQALIANALAQSRALMLGQVHVQPHLRFAGNRPSTTLLLDELSPASLGALLALYEHRTFVAGSLWGLNSFDQWGVELGKRLATGIEAAWQHPTADASLDPSSAGLLARLRRH</sequence>
<dbReference type="Pfam" id="PF00342">
    <property type="entry name" value="PGI"/>
    <property type="match status" value="1"/>
</dbReference>
<dbReference type="PRINTS" id="PR00662">
    <property type="entry name" value="G6PISOMERASE"/>
</dbReference>
<dbReference type="PANTHER" id="PTHR11469">
    <property type="entry name" value="GLUCOSE-6-PHOSPHATE ISOMERASE"/>
    <property type="match status" value="1"/>
</dbReference>
<organism evidence="10 11">
    <name type="scientific">Ottowia testudinis</name>
    <dbReference type="NCBI Taxonomy" id="2816950"/>
    <lineage>
        <taxon>Bacteria</taxon>
        <taxon>Pseudomonadati</taxon>
        <taxon>Pseudomonadota</taxon>
        <taxon>Betaproteobacteria</taxon>
        <taxon>Burkholderiales</taxon>
        <taxon>Comamonadaceae</taxon>
        <taxon>Ottowia</taxon>
    </lineage>
</organism>
<proteinExistence type="inferred from homology"/>
<dbReference type="GO" id="GO:0006094">
    <property type="term" value="P:gluconeogenesis"/>
    <property type="evidence" value="ECO:0007669"/>
    <property type="project" value="UniProtKB-UniRule"/>
</dbReference>
<evidence type="ECO:0000256" key="8">
    <source>
        <dbReference type="RuleBase" id="RU000612"/>
    </source>
</evidence>
<keyword evidence="5 7" id="KW-0413">Isomerase</keyword>
<accession>A0A975CHE2</accession>
<dbReference type="AlphaFoldDB" id="A0A975CHE2"/>
<dbReference type="EMBL" id="CP071796">
    <property type="protein sequence ID" value="QTD46240.1"/>
    <property type="molecule type" value="Genomic_DNA"/>
</dbReference>
<dbReference type="CDD" id="cd05016">
    <property type="entry name" value="SIS_PGI_2"/>
    <property type="match status" value="1"/>
</dbReference>
<evidence type="ECO:0000313" key="11">
    <source>
        <dbReference type="Proteomes" id="UP000663903"/>
    </source>
</evidence>
<dbReference type="RefSeq" id="WP_208010139.1">
    <property type="nucleotide sequence ID" value="NZ_CP071796.1"/>
</dbReference>
<evidence type="ECO:0000256" key="7">
    <source>
        <dbReference type="HAMAP-Rule" id="MF_00473"/>
    </source>
</evidence>
<evidence type="ECO:0000256" key="4">
    <source>
        <dbReference type="ARBA" id="ARBA00023152"/>
    </source>
</evidence>
<dbReference type="GO" id="GO:0005829">
    <property type="term" value="C:cytosol"/>
    <property type="evidence" value="ECO:0007669"/>
    <property type="project" value="TreeGrafter"/>
</dbReference>
<evidence type="ECO:0000256" key="1">
    <source>
        <dbReference type="ARBA" id="ARBA00004926"/>
    </source>
</evidence>
<dbReference type="InterPro" id="IPR046348">
    <property type="entry name" value="SIS_dom_sf"/>
</dbReference>
<dbReference type="CDD" id="cd05015">
    <property type="entry name" value="SIS_PGI_1"/>
    <property type="match status" value="1"/>
</dbReference>
<dbReference type="InterPro" id="IPR035482">
    <property type="entry name" value="SIS_PGI_2"/>
</dbReference>
<dbReference type="Gene3D" id="3.40.50.10490">
    <property type="entry name" value="Glucose-6-phosphate isomerase like protein, domain 1"/>
    <property type="match status" value="2"/>
</dbReference>
<feature type="region of interest" description="Disordered" evidence="9">
    <location>
        <begin position="110"/>
        <end position="129"/>
    </location>
</feature>
<gene>
    <name evidence="7 10" type="primary">pgi</name>
    <name evidence="10" type="ORF">J1M35_04890</name>
</gene>
<evidence type="ECO:0000256" key="2">
    <source>
        <dbReference type="ARBA" id="ARBA00006604"/>
    </source>
</evidence>
<dbReference type="HAMAP" id="MF_00473">
    <property type="entry name" value="G6P_isomerase"/>
    <property type="match status" value="1"/>
</dbReference>
<dbReference type="PROSITE" id="PS00174">
    <property type="entry name" value="P_GLUCOSE_ISOMERASE_2"/>
    <property type="match status" value="1"/>
</dbReference>
<comment type="subcellular location">
    <subcellularLocation>
        <location evidence="7">Cytoplasm</location>
    </subcellularLocation>
</comment>
<comment type="pathway">
    <text evidence="1 7 8">Carbohydrate degradation; glycolysis; D-glyceraldehyde 3-phosphate and glycerone phosphate from D-glucose: step 2/4.</text>
</comment>
<evidence type="ECO:0000256" key="9">
    <source>
        <dbReference type="SAM" id="MobiDB-lite"/>
    </source>
</evidence>
<evidence type="ECO:0000256" key="5">
    <source>
        <dbReference type="ARBA" id="ARBA00023235"/>
    </source>
</evidence>
<name>A0A975CHE2_9BURK</name>
<comment type="pathway">
    <text evidence="7">Carbohydrate biosynthesis; gluconeogenesis.</text>
</comment>
<dbReference type="Gene3D" id="1.10.1390.10">
    <property type="match status" value="1"/>
</dbReference>
<feature type="active site" description="Proton donor" evidence="7">
    <location>
        <position position="360"/>
    </location>
</feature>
<comment type="function">
    <text evidence="7">Catalyzes the reversible isomerization of glucose-6-phosphate to fructose-6-phosphate.</text>
</comment>
<evidence type="ECO:0000313" key="10">
    <source>
        <dbReference type="EMBL" id="QTD46240.1"/>
    </source>
</evidence>
<dbReference type="InterPro" id="IPR001672">
    <property type="entry name" value="G6P_Isomerase"/>
</dbReference>
<protein>
    <recommendedName>
        <fullName evidence="7">Glucose-6-phosphate isomerase</fullName>
        <shortName evidence="7">GPI</shortName>
        <ecNumber evidence="7">5.3.1.9</ecNumber>
    </recommendedName>
    <alternativeName>
        <fullName evidence="7">Phosphoglucose isomerase</fullName>
        <shortName evidence="7">PGI</shortName>
    </alternativeName>
    <alternativeName>
        <fullName evidence="7">Phosphohexose isomerase</fullName>
        <shortName evidence="7">PHI</shortName>
    </alternativeName>
</protein>
<keyword evidence="3 7" id="KW-0312">Gluconeogenesis</keyword>
<dbReference type="GO" id="GO:0006096">
    <property type="term" value="P:glycolytic process"/>
    <property type="evidence" value="ECO:0007669"/>
    <property type="project" value="UniProtKB-UniRule"/>
</dbReference>
<dbReference type="InterPro" id="IPR035476">
    <property type="entry name" value="SIS_PGI_1"/>
</dbReference>
<dbReference type="NCBIfam" id="NF001211">
    <property type="entry name" value="PRK00179.1"/>
    <property type="match status" value="1"/>
</dbReference>
<dbReference type="Proteomes" id="UP000663903">
    <property type="component" value="Chromosome"/>
</dbReference>
<dbReference type="GO" id="GO:0048029">
    <property type="term" value="F:monosaccharide binding"/>
    <property type="evidence" value="ECO:0007669"/>
    <property type="project" value="TreeGrafter"/>
</dbReference>
<dbReference type="EC" id="5.3.1.9" evidence="7"/>
<comment type="catalytic activity">
    <reaction evidence="6 7 8">
        <text>alpha-D-glucose 6-phosphate = beta-D-fructose 6-phosphate</text>
        <dbReference type="Rhea" id="RHEA:11816"/>
        <dbReference type="ChEBI" id="CHEBI:57634"/>
        <dbReference type="ChEBI" id="CHEBI:58225"/>
        <dbReference type="EC" id="5.3.1.9"/>
    </reaction>
</comment>
<dbReference type="KEGG" id="otd:J1M35_04890"/>
<keyword evidence="11" id="KW-1185">Reference proteome</keyword>
<evidence type="ECO:0000256" key="3">
    <source>
        <dbReference type="ARBA" id="ARBA00022432"/>
    </source>
</evidence>
<keyword evidence="7" id="KW-0963">Cytoplasm</keyword>
<dbReference type="InterPro" id="IPR023096">
    <property type="entry name" value="G6P_Isomerase_C"/>
</dbReference>